<dbReference type="InterPro" id="IPR014729">
    <property type="entry name" value="Rossmann-like_a/b/a_fold"/>
</dbReference>
<evidence type="ECO:0000256" key="5">
    <source>
        <dbReference type="ARBA" id="ARBA00022982"/>
    </source>
</evidence>
<comment type="function">
    <text evidence="6">The electron transfer flavoprotein serves as a specific electron acceptor for other dehydrogenases. It transfers the electrons to the main respiratory chain via ETF-ubiquinone oxidoreductase (ETF dehydrogenase).</text>
</comment>
<comment type="caution">
    <text evidence="10">The sequence shown here is derived from an EMBL/GenBank/DDBJ whole genome shotgun (WGS) entry which is preliminary data.</text>
</comment>
<evidence type="ECO:0000313" key="10">
    <source>
        <dbReference type="EMBL" id="MFC7148604.1"/>
    </source>
</evidence>
<comment type="similarity">
    <text evidence="1">Belongs to the ETF beta-subunit/FixA family.</text>
</comment>
<name>A0ABW2F9E8_9BACL</name>
<dbReference type="PANTHER" id="PTHR21294">
    <property type="entry name" value="ELECTRON TRANSFER FLAVOPROTEIN BETA-SUBUNIT"/>
    <property type="match status" value="1"/>
</dbReference>
<comment type="subunit">
    <text evidence="2">Heterodimer of an alpha and a beta subunit.</text>
</comment>
<dbReference type="Pfam" id="PF01012">
    <property type="entry name" value="ETF"/>
    <property type="match status" value="1"/>
</dbReference>
<evidence type="ECO:0000256" key="3">
    <source>
        <dbReference type="ARBA" id="ARBA00016797"/>
    </source>
</evidence>
<comment type="cofactor">
    <cofactor evidence="8">
        <name>AMP</name>
        <dbReference type="ChEBI" id="CHEBI:456215"/>
    </cofactor>
</comment>
<evidence type="ECO:0000259" key="9">
    <source>
        <dbReference type="SMART" id="SM00893"/>
    </source>
</evidence>
<reference evidence="11" key="1">
    <citation type="journal article" date="2019" name="Int. J. Syst. Evol. Microbiol.">
        <title>The Global Catalogue of Microorganisms (GCM) 10K type strain sequencing project: providing services to taxonomists for standard genome sequencing and annotation.</title>
        <authorList>
            <consortium name="The Broad Institute Genomics Platform"/>
            <consortium name="The Broad Institute Genome Sequencing Center for Infectious Disease"/>
            <person name="Wu L."/>
            <person name="Ma J."/>
        </authorList>
    </citation>
    <scope>NUCLEOTIDE SEQUENCE [LARGE SCALE GENOMIC DNA]</scope>
    <source>
        <strain evidence="11">KCTC 12907</strain>
    </source>
</reference>
<dbReference type="Gene3D" id="3.40.50.620">
    <property type="entry name" value="HUPs"/>
    <property type="match status" value="1"/>
</dbReference>
<gene>
    <name evidence="10" type="ORF">ACFQMJ_08725</name>
</gene>
<organism evidence="10 11">
    <name type="scientific">Cohnella cellulosilytica</name>
    <dbReference type="NCBI Taxonomy" id="986710"/>
    <lineage>
        <taxon>Bacteria</taxon>
        <taxon>Bacillati</taxon>
        <taxon>Bacillota</taxon>
        <taxon>Bacilli</taxon>
        <taxon>Bacillales</taxon>
        <taxon>Paenibacillaceae</taxon>
        <taxon>Cohnella</taxon>
    </lineage>
</organism>
<keyword evidence="11" id="KW-1185">Reference proteome</keyword>
<evidence type="ECO:0000256" key="7">
    <source>
        <dbReference type="ARBA" id="ARBA00042002"/>
    </source>
</evidence>
<feature type="domain" description="Electron transfer flavoprotein alpha/beta-subunit N-terminal" evidence="9">
    <location>
        <begin position="21"/>
        <end position="212"/>
    </location>
</feature>
<protein>
    <recommendedName>
        <fullName evidence="3">Electron transfer flavoprotein subunit beta</fullName>
    </recommendedName>
    <alternativeName>
        <fullName evidence="7">Electron transfer flavoprotein small subunit</fullName>
    </alternativeName>
</protein>
<keyword evidence="4" id="KW-0813">Transport</keyword>
<dbReference type="SUPFAM" id="SSF52402">
    <property type="entry name" value="Adenine nucleotide alpha hydrolases-like"/>
    <property type="match status" value="1"/>
</dbReference>
<dbReference type="Proteomes" id="UP001596378">
    <property type="component" value="Unassembled WGS sequence"/>
</dbReference>
<dbReference type="InterPro" id="IPR000049">
    <property type="entry name" value="ET-Flavoprotein_bsu_CS"/>
</dbReference>
<proteinExistence type="inferred from homology"/>
<dbReference type="EMBL" id="JBHTAI010000004">
    <property type="protein sequence ID" value="MFC7148604.1"/>
    <property type="molecule type" value="Genomic_DNA"/>
</dbReference>
<evidence type="ECO:0000256" key="8">
    <source>
        <dbReference type="ARBA" id="ARBA00049933"/>
    </source>
</evidence>
<dbReference type="InterPro" id="IPR033948">
    <property type="entry name" value="ETF_beta_N"/>
</dbReference>
<evidence type="ECO:0000256" key="6">
    <source>
        <dbReference type="ARBA" id="ARBA00025649"/>
    </source>
</evidence>
<dbReference type="SMART" id="SM00893">
    <property type="entry name" value="ETF"/>
    <property type="match status" value="1"/>
</dbReference>
<dbReference type="InterPro" id="IPR014730">
    <property type="entry name" value="ETF_a/b_N"/>
</dbReference>
<accession>A0ABW2F9E8</accession>
<dbReference type="PANTHER" id="PTHR21294:SF8">
    <property type="entry name" value="ELECTRON TRANSFER FLAVOPROTEIN SUBUNIT BETA"/>
    <property type="match status" value="1"/>
</dbReference>
<evidence type="ECO:0000313" key="11">
    <source>
        <dbReference type="Proteomes" id="UP001596378"/>
    </source>
</evidence>
<dbReference type="InterPro" id="IPR012255">
    <property type="entry name" value="ETF_b"/>
</dbReference>
<sequence>MNIYVIMKQTFDTEEKIVLRDGRIEEDGVKFVINPYDEYAVEEAIRLKERHGGLVVAVSVGPDRAAEALRTALAMGADEAALIADERIGGDEYSVSRALAAYFATQAPQPFDLILGGSFSIDNGSGQVAVRLAVLLDIPHVSSVTRLTVDNGQATALRDAEGDSETIELALPALITAQQGLNEPRYPSLPGIMKAKKKPLRTLRLEDVGLTEADITPKTERQSLALPPARQAGKLLQGDPAQQAEELVQLLRTEAKVL</sequence>
<evidence type="ECO:0000256" key="1">
    <source>
        <dbReference type="ARBA" id="ARBA00007557"/>
    </source>
</evidence>
<dbReference type="CDD" id="cd01714">
    <property type="entry name" value="ETF_beta"/>
    <property type="match status" value="1"/>
</dbReference>
<dbReference type="PIRSF" id="PIRSF000090">
    <property type="entry name" value="Beta-ETF"/>
    <property type="match status" value="1"/>
</dbReference>
<evidence type="ECO:0000256" key="4">
    <source>
        <dbReference type="ARBA" id="ARBA00022448"/>
    </source>
</evidence>
<dbReference type="PROSITE" id="PS01065">
    <property type="entry name" value="ETF_BETA"/>
    <property type="match status" value="1"/>
</dbReference>
<keyword evidence="5" id="KW-0249">Electron transport</keyword>
<evidence type="ECO:0000256" key="2">
    <source>
        <dbReference type="ARBA" id="ARBA00011355"/>
    </source>
</evidence>
<dbReference type="RefSeq" id="WP_378045047.1">
    <property type="nucleotide sequence ID" value="NZ_JBHMDN010000007.1"/>
</dbReference>